<dbReference type="InterPro" id="IPR005055">
    <property type="entry name" value="A10/PebIII"/>
</dbReference>
<reference evidence="2 3" key="1">
    <citation type="submission" date="2019-08" db="EMBL/GenBank/DDBJ databases">
        <authorList>
            <person name="Alioto T."/>
            <person name="Alioto T."/>
            <person name="Gomez Garrido J."/>
        </authorList>
    </citation>
    <scope>NUCLEOTIDE SEQUENCE [LARGE SCALE GENOMIC DNA]</scope>
</reference>
<dbReference type="Gene3D" id="1.10.2080.10">
    <property type="entry name" value="Insect odorant-binding protein A10/Ejaculatory bulb-specific protein 3"/>
    <property type="match status" value="1"/>
</dbReference>
<dbReference type="Proteomes" id="UP000325440">
    <property type="component" value="Unassembled WGS sequence"/>
</dbReference>
<protein>
    <submittedName>
        <fullName evidence="2">Insect odorant-binding protein A10/Ejaculatory bulb-specific protein 3</fullName>
    </submittedName>
</protein>
<dbReference type="PANTHER" id="PTHR11257">
    <property type="entry name" value="CHEMOSENSORY PROTEIN-RELATED"/>
    <property type="match status" value="1"/>
</dbReference>
<accession>A0A5E4MNW8</accession>
<sequence length="135" mass="15350">MVDYRFKTTLLVCCMMLAASARSETAVAEEDDIKDMSAYLKRFSSVNIDQVLSNERVINSHIKCFLNEGPCVQQSRELKKAIPIIARKGCEGCTDRQIAVIKKALNFIRTKKPIEWERLVKVYDSTGTGLKQFIE</sequence>
<dbReference type="AlphaFoldDB" id="A0A5E4MNW8"/>
<keyword evidence="3" id="KW-1185">Reference proteome</keyword>
<feature type="chain" id="PRO_5023094614" evidence="1">
    <location>
        <begin position="24"/>
        <end position="135"/>
    </location>
</feature>
<proteinExistence type="predicted"/>
<gene>
    <name evidence="2" type="ORF">CINCED_3A017188</name>
</gene>
<organism evidence="2 3">
    <name type="scientific">Cinara cedri</name>
    <dbReference type="NCBI Taxonomy" id="506608"/>
    <lineage>
        <taxon>Eukaryota</taxon>
        <taxon>Metazoa</taxon>
        <taxon>Ecdysozoa</taxon>
        <taxon>Arthropoda</taxon>
        <taxon>Hexapoda</taxon>
        <taxon>Insecta</taxon>
        <taxon>Pterygota</taxon>
        <taxon>Neoptera</taxon>
        <taxon>Paraneoptera</taxon>
        <taxon>Hemiptera</taxon>
        <taxon>Sternorrhyncha</taxon>
        <taxon>Aphidomorpha</taxon>
        <taxon>Aphidoidea</taxon>
        <taxon>Aphididae</taxon>
        <taxon>Lachninae</taxon>
        <taxon>Cinara</taxon>
    </lineage>
</organism>
<dbReference type="PANTHER" id="PTHR11257:SF13">
    <property type="entry name" value="GEO07322P1"/>
    <property type="match status" value="1"/>
</dbReference>
<evidence type="ECO:0000313" key="2">
    <source>
        <dbReference type="EMBL" id="VVC33986.1"/>
    </source>
</evidence>
<feature type="signal peptide" evidence="1">
    <location>
        <begin position="1"/>
        <end position="23"/>
    </location>
</feature>
<evidence type="ECO:0000256" key="1">
    <source>
        <dbReference type="SAM" id="SignalP"/>
    </source>
</evidence>
<evidence type="ECO:0000313" key="3">
    <source>
        <dbReference type="Proteomes" id="UP000325440"/>
    </source>
</evidence>
<dbReference type="OrthoDB" id="6344725at2759"/>
<dbReference type="EMBL" id="CABPRJ010000980">
    <property type="protein sequence ID" value="VVC33986.1"/>
    <property type="molecule type" value="Genomic_DNA"/>
</dbReference>
<dbReference type="SUPFAM" id="SSF100910">
    <property type="entry name" value="Chemosensory protein Csp2"/>
    <property type="match status" value="1"/>
</dbReference>
<dbReference type="Pfam" id="PF03392">
    <property type="entry name" value="OS-D"/>
    <property type="match status" value="1"/>
</dbReference>
<keyword evidence="1" id="KW-0732">Signal</keyword>
<name>A0A5E4MNW8_9HEMI</name>
<dbReference type="InterPro" id="IPR036682">
    <property type="entry name" value="OS_D_A10/PebIII_sf"/>
</dbReference>